<evidence type="ECO:0000256" key="2">
    <source>
        <dbReference type="ARBA" id="ARBA00022448"/>
    </source>
</evidence>
<evidence type="ECO:0000313" key="9">
    <source>
        <dbReference type="Proteomes" id="UP000196239"/>
    </source>
</evidence>
<dbReference type="GO" id="GO:0016020">
    <property type="term" value="C:membrane"/>
    <property type="evidence" value="ECO:0007669"/>
    <property type="project" value="UniProtKB-SubCell"/>
</dbReference>
<feature type="transmembrane region" description="Helical" evidence="6">
    <location>
        <begin position="366"/>
        <end position="391"/>
    </location>
</feature>
<feature type="transmembrane region" description="Helical" evidence="6">
    <location>
        <begin position="335"/>
        <end position="354"/>
    </location>
</feature>
<dbReference type="CDD" id="cd17319">
    <property type="entry name" value="MFS_ExuT_GudP_like"/>
    <property type="match status" value="1"/>
</dbReference>
<dbReference type="GO" id="GO:0022857">
    <property type="term" value="F:transmembrane transporter activity"/>
    <property type="evidence" value="ECO:0007669"/>
    <property type="project" value="InterPro"/>
</dbReference>
<feature type="transmembrane region" description="Helical" evidence="6">
    <location>
        <begin position="47"/>
        <end position="72"/>
    </location>
</feature>
<feature type="transmembrane region" description="Helical" evidence="6">
    <location>
        <begin position="142"/>
        <end position="165"/>
    </location>
</feature>
<dbReference type="InterPro" id="IPR036259">
    <property type="entry name" value="MFS_trans_sf"/>
</dbReference>
<dbReference type="Proteomes" id="UP000196239">
    <property type="component" value="Chromosome 1"/>
</dbReference>
<evidence type="ECO:0000259" key="7">
    <source>
        <dbReference type="PROSITE" id="PS50850"/>
    </source>
</evidence>
<feature type="transmembrane region" description="Helical" evidence="6">
    <location>
        <begin position="84"/>
        <end position="102"/>
    </location>
</feature>
<feature type="transmembrane region" description="Helical" evidence="6">
    <location>
        <begin position="108"/>
        <end position="130"/>
    </location>
</feature>
<reference evidence="9" key="1">
    <citation type="submission" date="2015-10" db="EMBL/GenBank/DDBJ databases">
        <authorList>
            <person name="Lehtovirta-Morley L.E."/>
            <person name="Vieille C."/>
        </authorList>
    </citation>
    <scope>NUCLEOTIDE SEQUENCE [LARGE SCALE GENOMIC DNA]</scope>
</reference>
<evidence type="ECO:0000313" key="8">
    <source>
        <dbReference type="EMBL" id="CUR52213.1"/>
    </source>
</evidence>
<name>A0A128A4C6_9ARCH</name>
<keyword evidence="9" id="KW-1185">Reference proteome</keyword>
<feature type="transmembrane region" description="Helical" evidence="6">
    <location>
        <begin position="177"/>
        <end position="197"/>
    </location>
</feature>
<dbReference type="EMBL" id="LN890280">
    <property type="protein sequence ID" value="CUR52213.1"/>
    <property type="molecule type" value="Genomic_DNA"/>
</dbReference>
<evidence type="ECO:0000256" key="3">
    <source>
        <dbReference type="ARBA" id="ARBA00022692"/>
    </source>
</evidence>
<keyword evidence="2" id="KW-0813">Transport</keyword>
<evidence type="ECO:0000256" key="1">
    <source>
        <dbReference type="ARBA" id="ARBA00004141"/>
    </source>
</evidence>
<dbReference type="KEGG" id="ndv:NDEV_1448"/>
<feature type="domain" description="Major facilitator superfamily (MFS) profile" evidence="7">
    <location>
        <begin position="18"/>
        <end position="426"/>
    </location>
</feature>
<accession>A0A128A4C6</accession>
<organism evidence="8 9">
    <name type="scientific">Nitrosotalea devaniterrae</name>
    <dbReference type="NCBI Taxonomy" id="1078905"/>
    <lineage>
        <taxon>Archaea</taxon>
        <taxon>Nitrososphaerota</taxon>
        <taxon>Nitrososphaeria</taxon>
        <taxon>Nitrosotaleales</taxon>
        <taxon>Nitrosotaleaceae</taxon>
        <taxon>Nitrosotalea</taxon>
    </lineage>
</organism>
<dbReference type="Pfam" id="PF07690">
    <property type="entry name" value="MFS_1"/>
    <property type="match status" value="1"/>
</dbReference>
<proteinExistence type="predicted"/>
<feature type="transmembrane region" description="Helical" evidence="6">
    <location>
        <begin position="279"/>
        <end position="297"/>
    </location>
</feature>
<dbReference type="PANTHER" id="PTHR43791">
    <property type="entry name" value="PERMEASE-RELATED"/>
    <property type="match status" value="1"/>
</dbReference>
<dbReference type="InterPro" id="IPR020846">
    <property type="entry name" value="MFS_dom"/>
</dbReference>
<feature type="transmembrane region" description="Helical" evidence="6">
    <location>
        <begin position="309"/>
        <end position="329"/>
    </location>
</feature>
<dbReference type="PROSITE" id="PS50850">
    <property type="entry name" value="MFS"/>
    <property type="match status" value="1"/>
</dbReference>
<comment type="subcellular location">
    <subcellularLocation>
        <location evidence="1">Membrane</location>
        <topology evidence="1">Multi-pass membrane protein</topology>
    </subcellularLocation>
</comment>
<dbReference type="AlphaFoldDB" id="A0A128A4C6"/>
<evidence type="ECO:0000256" key="5">
    <source>
        <dbReference type="ARBA" id="ARBA00023136"/>
    </source>
</evidence>
<keyword evidence="4 6" id="KW-1133">Transmembrane helix</keyword>
<feature type="transmembrane region" description="Helical" evidence="6">
    <location>
        <begin position="397"/>
        <end position="419"/>
    </location>
</feature>
<protein>
    <submittedName>
        <fullName evidence="8">Major facilitator superfamily transporter</fullName>
    </submittedName>
</protein>
<evidence type="ECO:0000256" key="4">
    <source>
        <dbReference type="ARBA" id="ARBA00022989"/>
    </source>
</evidence>
<sequence>MTLSSIENTVRKKRFLRIIPLIFALYIITFLDRVNISYAALTMTKDLHFTAAIFGLGAGIFFIGYFVLEIPVTVWIQKWSARKWVARIMIGWGIVSVLTAFTNTEGQFYGLRFALGLGEAGFFPGIILYISHWFTGREKAVAYSMFLAAVPVSQIIGAPLSTHILSVDWLDMQGWRWLFILEGIPSIILGMFAFLYLTDKPSQAKWLTQDEKNWFESKMASENKIKDTKYGLSWKHAIKERDVILLVLIYFFWIIGFYGLGFFLPTIIDGLGHQSVTSVGYLVAIPYVAAFFGLILVGRSSDKKRERKWHAFFSLVVGAVGLGLSIMVYPNLVLSMAMFTIATVGIYSAFGPFWSLPTIFLTETSAAVSIGLINSIGNLGGFIGPSIVGYLKTSTDSYSLGSIFMVASLLIAACLILALKKTKDFVPSE</sequence>
<dbReference type="Gene3D" id="1.20.1250.20">
    <property type="entry name" value="MFS general substrate transporter like domains"/>
    <property type="match status" value="2"/>
</dbReference>
<keyword evidence="3 6" id="KW-0812">Transmembrane</keyword>
<gene>
    <name evidence="8" type="ORF">NDEV_1448</name>
</gene>
<dbReference type="PANTHER" id="PTHR43791:SF36">
    <property type="entry name" value="TRANSPORTER, PUTATIVE (AFU_ORTHOLOGUE AFUA_6G08340)-RELATED"/>
    <property type="match status" value="1"/>
</dbReference>
<dbReference type="SUPFAM" id="SSF103473">
    <property type="entry name" value="MFS general substrate transporter"/>
    <property type="match status" value="1"/>
</dbReference>
<keyword evidence="5 6" id="KW-0472">Membrane</keyword>
<evidence type="ECO:0000256" key="6">
    <source>
        <dbReference type="SAM" id="Phobius"/>
    </source>
</evidence>
<dbReference type="FunFam" id="1.20.1250.20:FF:000018">
    <property type="entry name" value="MFS transporter permease"/>
    <property type="match status" value="1"/>
</dbReference>
<dbReference type="InterPro" id="IPR011701">
    <property type="entry name" value="MFS"/>
</dbReference>
<feature type="transmembrane region" description="Helical" evidence="6">
    <location>
        <begin position="243"/>
        <end position="267"/>
    </location>
</feature>